<dbReference type="EMBL" id="BK032600">
    <property type="protein sequence ID" value="DAF50776.1"/>
    <property type="molecule type" value="Genomic_DNA"/>
</dbReference>
<keyword evidence="1" id="KW-0472">Membrane</keyword>
<evidence type="ECO:0000313" key="2">
    <source>
        <dbReference type="EMBL" id="DAF50776.1"/>
    </source>
</evidence>
<accession>A0A8S5SIK1</accession>
<keyword evidence="1" id="KW-1133">Transmembrane helix</keyword>
<evidence type="ECO:0000256" key="1">
    <source>
        <dbReference type="SAM" id="Phobius"/>
    </source>
</evidence>
<evidence type="ECO:0008006" key="3">
    <source>
        <dbReference type="Google" id="ProtNLM"/>
    </source>
</evidence>
<protein>
    <recommendedName>
        <fullName evidence="3">Lipoprotein</fullName>
    </recommendedName>
</protein>
<dbReference type="PROSITE" id="PS51257">
    <property type="entry name" value="PROKAR_LIPOPROTEIN"/>
    <property type="match status" value="1"/>
</dbReference>
<keyword evidence="1" id="KW-0812">Transmembrane</keyword>
<organism evidence="2">
    <name type="scientific">Myoviridae sp. ct04y17</name>
    <dbReference type="NCBI Taxonomy" id="2827652"/>
    <lineage>
        <taxon>Viruses</taxon>
        <taxon>Duplodnaviria</taxon>
        <taxon>Heunggongvirae</taxon>
        <taxon>Uroviricota</taxon>
        <taxon>Caudoviricetes</taxon>
    </lineage>
</organism>
<proteinExistence type="predicted"/>
<name>A0A8S5SIK1_9CAUD</name>
<reference evidence="2" key="1">
    <citation type="journal article" date="2021" name="Proc. Natl. Acad. Sci. U.S.A.">
        <title>A Catalog of Tens of Thousands of Viruses from Human Metagenomes Reveals Hidden Associations with Chronic Diseases.</title>
        <authorList>
            <person name="Tisza M.J."/>
            <person name="Buck C.B."/>
        </authorList>
    </citation>
    <scope>NUCLEOTIDE SEQUENCE</scope>
    <source>
        <strain evidence="2">Ct04y17</strain>
    </source>
</reference>
<sequence length="158" mass="17958">MNKPFSILLFFLLLSCSCSRKLLPSSTNTTIVDHNTTVTERVVWQSKIITLPTEHIQHTTFEDSSHLETSLAVSDAKIMSDGRLFHSLKNKKDFLQDSIPSLEKETVVTKDSIITVEKIVEVKVEKELSKWQKILINLGYIGIGFILFSGYKIARKFV</sequence>
<feature type="transmembrane region" description="Helical" evidence="1">
    <location>
        <begin position="134"/>
        <end position="154"/>
    </location>
</feature>